<dbReference type="InterPro" id="IPR053157">
    <property type="entry name" value="Sterol_Uptake_Regulator"/>
</dbReference>
<evidence type="ECO:0000313" key="7">
    <source>
        <dbReference type="Proteomes" id="UP001201262"/>
    </source>
</evidence>
<keyword evidence="3" id="KW-0804">Transcription</keyword>
<dbReference type="Pfam" id="PF11951">
    <property type="entry name" value="Fungal_trans_2"/>
    <property type="match status" value="1"/>
</dbReference>
<accession>A0AAD4KVG8</accession>
<dbReference type="GO" id="GO:0003677">
    <property type="term" value="F:DNA binding"/>
    <property type="evidence" value="ECO:0007669"/>
    <property type="project" value="UniProtKB-KW"/>
</dbReference>
<evidence type="ECO:0000256" key="3">
    <source>
        <dbReference type="ARBA" id="ARBA00023163"/>
    </source>
</evidence>
<keyword evidence="1" id="KW-0805">Transcription regulation</keyword>
<organism evidence="6 7">
    <name type="scientific">Talaromyces proteolyticus</name>
    <dbReference type="NCBI Taxonomy" id="1131652"/>
    <lineage>
        <taxon>Eukaryota</taxon>
        <taxon>Fungi</taxon>
        <taxon>Dikarya</taxon>
        <taxon>Ascomycota</taxon>
        <taxon>Pezizomycotina</taxon>
        <taxon>Eurotiomycetes</taxon>
        <taxon>Eurotiomycetidae</taxon>
        <taxon>Eurotiales</taxon>
        <taxon>Trichocomaceae</taxon>
        <taxon>Talaromyces</taxon>
        <taxon>Talaromyces sect. Bacilispori</taxon>
    </lineage>
</organism>
<dbReference type="GeneID" id="70245992"/>
<dbReference type="PROSITE" id="PS00463">
    <property type="entry name" value="ZN2_CY6_FUNGAL_1"/>
    <property type="match status" value="1"/>
</dbReference>
<dbReference type="PROSITE" id="PS50048">
    <property type="entry name" value="ZN2_CY6_FUNGAL_2"/>
    <property type="match status" value="1"/>
</dbReference>
<dbReference type="Gene3D" id="4.10.240.10">
    <property type="entry name" value="Zn(2)-C6 fungal-type DNA-binding domain"/>
    <property type="match status" value="1"/>
</dbReference>
<reference evidence="6" key="1">
    <citation type="submission" date="2021-12" db="EMBL/GenBank/DDBJ databases">
        <title>Convergent genome expansion in fungi linked to evolution of root-endophyte symbiosis.</title>
        <authorList>
            <consortium name="DOE Joint Genome Institute"/>
            <person name="Ke Y.-H."/>
            <person name="Bonito G."/>
            <person name="Liao H.-L."/>
            <person name="Looney B."/>
            <person name="Rojas-Flechas A."/>
            <person name="Nash J."/>
            <person name="Hameed K."/>
            <person name="Schadt C."/>
            <person name="Martin F."/>
            <person name="Crous P.W."/>
            <person name="Miettinen O."/>
            <person name="Magnuson J.K."/>
            <person name="Labbe J."/>
            <person name="Jacobson D."/>
            <person name="Doktycz M.J."/>
            <person name="Veneault-Fourrey C."/>
            <person name="Kuo A."/>
            <person name="Mondo S."/>
            <person name="Calhoun S."/>
            <person name="Riley R."/>
            <person name="Ohm R."/>
            <person name="LaButti K."/>
            <person name="Andreopoulos B."/>
            <person name="Pangilinan J."/>
            <person name="Nolan M."/>
            <person name="Tritt A."/>
            <person name="Clum A."/>
            <person name="Lipzen A."/>
            <person name="Daum C."/>
            <person name="Barry K."/>
            <person name="Grigoriev I.V."/>
            <person name="Vilgalys R."/>
        </authorList>
    </citation>
    <scope>NUCLEOTIDE SEQUENCE</scope>
    <source>
        <strain evidence="6">PMI_201</strain>
    </source>
</reference>
<keyword evidence="2" id="KW-0238">DNA-binding</keyword>
<feature type="domain" description="Zn(2)-C6 fungal-type" evidence="5">
    <location>
        <begin position="13"/>
        <end position="43"/>
    </location>
</feature>
<dbReference type="GO" id="GO:0008270">
    <property type="term" value="F:zinc ion binding"/>
    <property type="evidence" value="ECO:0007669"/>
    <property type="project" value="InterPro"/>
</dbReference>
<proteinExistence type="predicted"/>
<dbReference type="SUPFAM" id="SSF57701">
    <property type="entry name" value="Zn2/Cys6 DNA-binding domain"/>
    <property type="match status" value="1"/>
</dbReference>
<dbReference type="PRINTS" id="PR00755">
    <property type="entry name" value="AFLATOXINBRP"/>
</dbReference>
<dbReference type="InterPro" id="IPR001138">
    <property type="entry name" value="Zn2Cys6_DnaBD"/>
</dbReference>
<dbReference type="AlphaFoldDB" id="A0AAD4KVG8"/>
<evidence type="ECO:0000313" key="6">
    <source>
        <dbReference type="EMBL" id="KAH8700720.1"/>
    </source>
</evidence>
<name>A0AAD4KVG8_9EURO</name>
<keyword evidence="4" id="KW-0539">Nucleus</keyword>
<dbReference type="GO" id="GO:0001228">
    <property type="term" value="F:DNA-binding transcription activator activity, RNA polymerase II-specific"/>
    <property type="evidence" value="ECO:0007669"/>
    <property type="project" value="TreeGrafter"/>
</dbReference>
<dbReference type="Proteomes" id="UP001201262">
    <property type="component" value="Unassembled WGS sequence"/>
</dbReference>
<dbReference type="CDD" id="cd00067">
    <property type="entry name" value="GAL4"/>
    <property type="match status" value="1"/>
</dbReference>
<evidence type="ECO:0000256" key="1">
    <source>
        <dbReference type="ARBA" id="ARBA00023015"/>
    </source>
</evidence>
<dbReference type="RefSeq" id="XP_046074426.1">
    <property type="nucleotide sequence ID" value="XM_046215705.1"/>
</dbReference>
<evidence type="ECO:0000259" key="5">
    <source>
        <dbReference type="PROSITE" id="PS50048"/>
    </source>
</evidence>
<keyword evidence="7" id="KW-1185">Reference proteome</keyword>
<evidence type="ECO:0000256" key="2">
    <source>
        <dbReference type="ARBA" id="ARBA00023125"/>
    </source>
</evidence>
<dbReference type="SMART" id="SM00066">
    <property type="entry name" value="GAL4"/>
    <property type="match status" value="1"/>
</dbReference>
<dbReference type="Pfam" id="PF00172">
    <property type="entry name" value="Zn_clus"/>
    <property type="match status" value="1"/>
</dbReference>
<sequence>MAPRRSHRKSRTGCIQCKQRRVKCDEQVPRCQNCISRNTGCSYNFVRACSTSPSVAEDGSCTDSTSARGHISADLGSIYSRYYSSQPVTKLMRLRELELMHHYATSTCETMAQHETDLDVWKRSIPAEAFKHEFLMDGIMALASLHIALHRPSNRWTYTELAVQYQASGLREFKATLNGIKEENCHALFGFSLIITVLAFAFPECYGDQHLVTPRDSIISIFELLRGVRAIKTSSHGSLRGGQMKALFNYPRPYMDPEDDEDVEALLKLRQRTDQLGKDVHPEKHNIYLSAIDCLEKSFGEIVGLPERGAGAIVAWPVMVPDDLMILFKEGDPLAMLILVHYGVLLLHVHNQWWGKNFGVRLIRHTSEALHQINPEWSSCCEWARNKAAVVSELS</sequence>
<protein>
    <recommendedName>
        <fullName evidence="5">Zn(2)-C6 fungal-type domain-containing protein</fullName>
    </recommendedName>
</protein>
<dbReference type="EMBL" id="JAJTJA010000004">
    <property type="protein sequence ID" value="KAH8700720.1"/>
    <property type="molecule type" value="Genomic_DNA"/>
</dbReference>
<dbReference type="PANTHER" id="PTHR47784:SF5">
    <property type="entry name" value="STEROL UPTAKE CONTROL PROTEIN 2"/>
    <property type="match status" value="1"/>
</dbReference>
<evidence type="ECO:0000256" key="4">
    <source>
        <dbReference type="ARBA" id="ARBA00023242"/>
    </source>
</evidence>
<dbReference type="PANTHER" id="PTHR47784">
    <property type="entry name" value="STEROL UPTAKE CONTROL PROTEIN 2"/>
    <property type="match status" value="1"/>
</dbReference>
<gene>
    <name evidence="6" type="ORF">BGW36DRAFT_374845</name>
</gene>
<comment type="caution">
    <text evidence="6">The sequence shown here is derived from an EMBL/GenBank/DDBJ whole genome shotgun (WGS) entry which is preliminary data.</text>
</comment>
<dbReference type="InterPro" id="IPR036864">
    <property type="entry name" value="Zn2-C6_fun-type_DNA-bd_sf"/>
</dbReference>
<dbReference type="InterPro" id="IPR021858">
    <property type="entry name" value="Fun_TF"/>
</dbReference>